<gene>
    <name evidence="1" type="ORF">NCGR_LOCUS56821</name>
</gene>
<evidence type="ECO:0000313" key="2">
    <source>
        <dbReference type="Proteomes" id="UP000604825"/>
    </source>
</evidence>
<accession>A0A811RUV2</accession>
<keyword evidence="2" id="KW-1185">Reference proteome</keyword>
<dbReference type="Proteomes" id="UP000604825">
    <property type="component" value="Unassembled WGS sequence"/>
</dbReference>
<protein>
    <submittedName>
        <fullName evidence="1">Uncharacterized protein</fullName>
    </submittedName>
</protein>
<dbReference type="OrthoDB" id="27226at2759"/>
<comment type="caution">
    <text evidence="1">The sequence shown here is derived from an EMBL/GenBank/DDBJ whole genome shotgun (WGS) entry which is preliminary data.</text>
</comment>
<dbReference type="AlphaFoldDB" id="A0A811RUV2"/>
<sequence length="113" mass="12323">MAPVGPKGAPSTQRLRREQTQPVAFELDVPPEDIIADLIIANHLLFAISGSTLDFLPQRPLHTVGAYFLALDNFMFAAASMQMQFPRCAPPDPTRTLLDLICILLNGSCGIEC</sequence>
<organism evidence="1 2">
    <name type="scientific">Miscanthus lutarioriparius</name>
    <dbReference type="NCBI Taxonomy" id="422564"/>
    <lineage>
        <taxon>Eukaryota</taxon>
        <taxon>Viridiplantae</taxon>
        <taxon>Streptophyta</taxon>
        <taxon>Embryophyta</taxon>
        <taxon>Tracheophyta</taxon>
        <taxon>Spermatophyta</taxon>
        <taxon>Magnoliopsida</taxon>
        <taxon>Liliopsida</taxon>
        <taxon>Poales</taxon>
        <taxon>Poaceae</taxon>
        <taxon>PACMAD clade</taxon>
        <taxon>Panicoideae</taxon>
        <taxon>Andropogonodae</taxon>
        <taxon>Andropogoneae</taxon>
        <taxon>Saccharinae</taxon>
        <taxon>Miscanthus</taxon>
    </lineage>
</organism>
<dbReference type="EMBL" id="CAJGYO010000017">
    <property type="protein sequence ID" value="CAD6332723.1"/>
    <property type="molecule type" value="Genomic_DNA"/>
</dbReference>
<proteinExistence type="predicted"/>
<reference evidence="1" key="1">
    <citation type="submission" date="2020-10" db="EMBL/GenBank/DDBJ databases">
        <authorList>
            <person name="Han B."/>
            <person name="Lu T."/>
            <person name="Zhao Q."/>
            <person name="Huang X."/>
            <person name="Zhao Y."/>
        </authorList>
    </citation>
    <scope>NUCLEOTIDE SEQUENCE</scope>
</reference>
<evidence type="ECO:0000313" key="1">
    <source>
        <dbReference type="EMBL" id="CAD6332723.1"/>
    </source>
</evidence>
<name>A0A811RUV2_9POAL</name>